<dbReference type="OrthoDB" id="529208at2"/>
<evidence type="ECO:0000256" key="1">
    <source>
        <dbReference type="ARBA" id="ARBA00022603"/>
    </source>
</evidence>
<dbReference type="GO" id="GO:0032259">
    <property type="term" value="P:methylation"/>
    <property type="evidence" value="ECO:0007669"/>
    <property type="project" value="UniProtKB-KW"/>
</dbReference>
<gene>
    <name evidence="5" type="ORF">AWB69_00566</name>
</gene>
<keyword evidence="2 5" id="KW-0808">Transferase</keyword>
<dbReference type="AlphaFoldDB" id="A0A158F2D9"/>
<evidence type="ECO:0000256" key="2">
    <source>
        <dbReference type="ARBA" id="ARBA00022679"/>
    </source>
</evidence>
<dbReference type="Gene3D" id="3.40.50.150">
    <property type="entry name" value="Vaccinia Virus protein VP39"/>
    <property type="match status" value="1"/>
</dbReference>
<keyword evidence="3" id="KW-0949">S-adenosyl-L-methionine</keyword>
<feature type="domain" description="Methyltransferase type 12" evidence="4">
    <location>
        <begin position="52"/>
        <end position="144"/>
    </location>
</feature>
<dbReference type="Pfam" id="PF08242">
    <property type="entry name" value="Methyltransf_12"/>
    <property type="match status" value="1"/>
</dbReference>
<dbReference type="PANTHER" id="PTHR43464:SF19">
    <property type="entry name" value="UBIQUINONE BIOSYNTHESIS O-METHYLTRANSFERASE, MITOCHONDRIAL"/>
    <property type="match status" value="1"/>
</dbReference>
<sequence length="226" mass="25736">MKKPVNFDEYTETYNSLLTQQTRFFASGEEYFSHYKVAIVRDEVKSPPARILEFGCGIGRNIRYLRDAFPDAEIMGSDISAKSLEMARSENEGVRFWCEGVDEQPDNQQFDLIFVAGVFHHIPPAQRADVATTLFSRLTPGGSLFVFEHNPFNPVTRRIVDNCPYDEDAVLLTPRNLSNVLRQGGLRVERQAFALFFPPRLKALLGLEPFLGWLPLGGQYWVKATR</sequence>
<evidence type="ECO:0000256" key="3">
    <source>
        <dbReference type="ARBA" id="ARBA00022691"/>
    </source>
</evidence>
<dbReference type="EMBL" id="FCOK02000002">
    <property type="protein sequence ID" value="SAL14008.1"/>
    <property type="molecule type" value="Genomic_DNA"/>
</dbReference>
<protein>
    <submittedName>
        <fullName evidence="5">Methyltransferase type 12</fullName>
    </submittedName>
</protein>
<evidence type="ECO:0000259" key="4">
    <source>
        <dbReference type="Pfam" id="PF08242"/>
    </source>
</evidence>
<organism evidence="5 6">
    <name type="scientific">Caballeronia udeis</name>
    <dbReference type="NCBI Taxonomy" id="1232866"/>
    <lineage>
        <taxon>Bacteria</taxon>
        <taxon>Pseudomonadati</taxon>
        <taxon>Pseudomonadota</taxon>
        <taxon>Betaproteobacteria</taxon>
        <taxon>Burkholderiales</taxon>
        <taxon>Burkholderiaceae</taxon>
        <taxon>Caballeronia</taxon>
    </lineage>
</organism>
<keyword evidence="1 5" id="KW-0489">Methyltransferase</keyword>
<dbReference type="GO" id="GO:0008168">
    <property type="term" value="F:methyltransferase activity"/>
    <property type="evidence" value="ECO:0007669"/>
    <property type="project" value="UniProtKB-KW"/>
</dbReference>
<accession>A0A158F2D9</accession>
<name>A0A158F2D9_9BURK</name>
<evidence type="ECO:0000313" key="6">
    <source>
        <dbReference type="Proteomes" id="UP000054683"/>
    </source>
</evidence>
<dbReference type="InterPro" id="IPR013217">
    <property type="entry name" value="Methyltransf_12"/>
</dbReference>
<dbReference type="CDD" id="cd02440">
    <property type="entry name" value="AdoMet_MTases"/>
    <property type="match status" value="1"/>
</dbReference>
<dbReference type="SUPFAM" id="SSF53335">
    <property type="entry name" value="S-adenosyl-L-methionine-dependent methyltransferases"/>
    <property type="match status" value="1"/>
</dbReference>
<proteinExistence type="predicted"/>
<reference evidence="5 6" key="1">
    <citation type="submission" date="2016-01" db="EMBL/GenBank/DDBJ databases">
        <authorList>
            <person name="Oliw E.H."/>
        </authorList>
    </citation>
    <scope>NUCLEOTIDE SEQUENCE [LARGE SCALE GENOMIC DNA]</scope>
    <source>
        <strain evidence="5">LMG 27134</strain>
    </source>
</reference>
<dbReference type="InterPro" id="IPR029063">
    <property type="entry name" value="SAM-dependent_MTases_sf"/>
</dbReference>
<dbReference type="PANTHER" id="PTHR43464">
    <property type="entry name" value="METHYLTRANSFERASE"/>
    <property type="match status" value="1"/>
</dbReference>
<dbReference type="RefSeq" id="WP_062081854.1">
    <property type="nucleotide sequence ID" value="NZ_FCOK02000002.1"/>
</dbReference>
<evidence type="ECO:0000313" key="5">
    <source>
        <dbReference type="EMBL" id="SAL14008.1"/>
    </source>
</evidence>
<dbReference type="Proteomes" id="UP000054683">
    <property type="component" value="Unassembled WGS sequence"/>
</dbReference>